<gene>
    <name evidence="2" type="ORF">AYO25_04040</name>
</gene>
<dbReference type="EMBL" id="LVWB01000013">
    <property type="protein sequence ID" value="ONI58757.1"/>
    <property type="molecule type" value="Genomic_DNA"/>
</dbReference>
<evidence type="ECO:0000313" key="3">
    <source>
        <dbReference type="Proteomes" id="UP000189542"/>
    </source>
</evidence>
<feature type="region of interest" description="Disordered" evidence="1">
    <location>
        <begin position="44"/>
        <end position="83"/>
    </location>
</feature>
<accession>A0A1V2N770</accession>
<comment type="caution">
    <text evidence="2">The sequence shown here is derived from an EMBL/GenBank/DDBJ whole genome shotgun (WGS) entry which is preliminary data.</text>
</comment>
<dbReference type="RefSeq" id="WP_076969598.1">
    <property type="nucleotide sequence ID" value="NZ_LVWB01000013.1"/>
</dbReference>
<reference evidence="2 3" key="1">
    <citation type="journal article" date="2017" name="PLoS ONE">
        <title>Genomic sequence of 'Candidatus Liberibacter solanacearum' haplotype C and its comparison with haplotype A and B genomes.</title>
        <authorList>
            <person name="Wang J."/>
            <person name="Haapalainen M."/>
            <person name="Schott T."/>
            <person name="Thompson S.M."/>
            <person name="Smith G.R."/>
            <person name="Nissinen A.I."/>
            <person name="Pirhonen M."/>
        </authorList>
    </citation>
    <scope>NUCLEOTIDE SEQUENCE [LARGE SCALE GENOMIC DNA]</scope>
    <source>
        <strain evidence="2 3">FIN111</strain>
    </source>
</reference>
<dbReference type="Proteomes" id="UP000189542">
    <property type="component" value="Unassembled WGS sequence"/>
</dbReference>
<evidence type="ECO:0000256" key="1">
    <source>
        <dbReference type="SAM" id="MobiDB-lite"/>
    </source>
</evidence>
<name>A0A1V2N770_9HYPH</name>
<evidence type="ECO:0000313" key="2">
    <source>
        <dbReference type="EMBL" id="ONI58757.1"/>
    </source>
</evidence>
<protein>
    <submittedName>
        <fullName evidence="2">Uncharacterized protein</fullName>
    </submittedName>
</protein>
<dbReference type="AlphaFoldDB" id="A0A1V2N770"/>
<proteinExistence type="predicted"/>
<organism evidence="2 3">
    <name type="scientific">Candidatus Liberibacter solanacearum</name>
    <dbReference type="NCBI Taxonomy" id="556287"/>
    <lineage>
        <taxon>Bacteria</taxon>
        <taxon>Pseudomonadati</taxon>
        <taxon>Pseudomonadota</taxon>
        <taxon>Alphaproteobacteria</taxon>
        <taxon>Hyphomicrobiales</taxon>
        <taxon>Rhizobiaceae</taxon>
        <taxon>Liberibacter</taxon>
    </lineage>
</organism>
<sequence length="83" mass="9026">MLSVDTLHNIKFKEFKKIIDIKKIGVASTIAMFSVPVMLGGCGSTTPSQLTDEANKVTDLQKKAEEAKKKEDKEKAGQTPSTT</sequence>
<feature type="compositionally biased region" description="Basic and acidic residues" evidence="1">
    <location>
        <begin position="53"/>
        <end position="76"/>
    </location>
</feature>